<feature type="domain" description="CCHC-type" evidence="7">
    <location>
        <begin position="465"/>
        <end position="480"/>
    </location>
</feature>
<dbReference type="InterPro" id="IPR003036">
    <property type="entry name" value="Gag_P30"/>
</dbReference>
<dbReference type="InterPro" id="IPR008919">
    <property type="entry name" value="Retrov_capsid_N"/>
</dbReference>
<dbReference type="OMA" id="LCNTCKR"/>
<dbReference type="EMBL" id="AAKN02047999">
    <property type="status" value="NOT_ANNOTATED_CDS"/>
    <property type="molecule type" value="Genomic_DNA"/>
</dbReference>
<dbReference type="PANTHER" id="PTHR33166">
    <property type="entry name" value="GAG_P30 DOMAIN-CONTAINING PROTEIN"/>
    <property type="match status" value="1"/>
</dbReference>
<dbReference type="SMART" id="SM00343">
    <property type="entry name" value="ZnF_C2HC"/>
    <property type="match status" value="1"/>
</dbReference>
<dbReference type="VEuPathDB" id="HostDB:ENSCPOG00000037522"/>
<dbReference type="SUPFAM" id="SSF47836">
    <property type="entry name" value="Retroviral matrix proteins"/>
    <property type="match status" value="1"/>
</dbReference>
<dbReference type="GO" id="GO:0003676">
    <property type="term" value="F:nucleic acid binding"/>
    <property type="evidence" value="ECO:0007669"/>
    <property type="project" value="InterPro"/>
</dbReference>
<keyword evidence="9" id="KW-1185">Reference proteome</keyword>
<dbReference type="SUPFAM" id="SSF47943">
    <property type="entry name" value="Retrovirus capsid protein, N-terminal core domain"/>
    <property type="match status" value="1"/>
</dbReference>
<dbReference type="Gene3D" id="1.10.150.180">
    <property type="entry name" value="Gamma-retroviral matrix domain"/>
    <property type="match status" value="1"/>
</dbReference>
<dbReference type="Proteomes" id="UP000005447">
    <property type="component" value="Unassembled WGS sequence"/>
</dbReference>
<dbReference type="Bgee" id="ENSCPOG00000037522">
    <property type="expression patterns" value="Expressed in liver and 7 other cell types or tissues"/>
</dbReference>
<dbReference type="Ensembl" id="ENSCPOT00000034231.1">
    <property type="protein sequence ID" value="ENSCPOP00000030274.1"/>
    <property type="gene ID" value="ENSCPOG00000037522.1"/>
</dbReference>
<keyword evidence="2" id="KW-1032">Host cell membrane</keyword>
<feature type="compositionally biased region" description="Pro residues" evidence="6">
    <location>
        <begin position="150"/>
        <end position="173"/>
    </location>
</feature>
<reference evidence="8" key="2">
    <citation type="submission" date="2025-08" db="UniProtKB">
        <authorList>
            <consortium name="Ensembl"/>
        </authorList>
    </citation>
    <scope>IDENTIFICATION</scope>
    <source>
        <strain evidence="8">2N</strain>
    </source>
</reference>
<feature type="region of interest" description="Disordered" evidence="6">
    <location>
        <begin position="120"/>
        <end position="197"/>
    </location>
</feature>
<dbReference type="Gene3D" id="1.10.375.10">
    <property type="entry name" value="Human Immunodeficiency Virus Type 1 Capsid Protein"/>
    <property type="match status" value="1"/>
</dbReference>
<evidence type="ECO:0000313" key="8">
    <source>
        <dbReference type="Ensembl" id="ENSCPOP00000030274.1"/>
    </source>
</evidence>
<evidence type="ECO:0000259" key="7">
    <source>
        <dbReference type="PROSITE" id="PS50158"/>
    </source>
</evidence>
<dbReference type="SUPFAM" id="SSF57756">
    <property type="entry name" value="Retrovirus zinc finger-like domains"/>
    <property type="match status" value="1"/>
</dbReference>
<dbReference type="GO" id="GO:0019068">
    <property type="term" value="P:virion assembly"/>
    <property type="evidence" value="ECO:0007669"/>
    <property type="project" value="InterPro"/>
</dbReference>
<dbReference type="InterPro" id="IPR001878">
    <property type="entry name" value="Znf_CCHC"/>
</dbReference>
<dbReference type="STRING" id="10141.ENSCPOP00000030274"/>
<dbReference type="GeneTree" id="ENSGT00980000198632"/>
<keyword evidence="4" id="KW-0472">Membrane</keyword>
<dbReference type="Gene3D" id="4.10.60.10">
    <property type="entry name" value="Zinc finger, CCHC-type"/>
    <property type="match status" value="1"/>
</dbReference>
<dbReference type="PROSITE" id="PS50158">
    <property type="entry name" value="ZF_CCHC"/>
    <property type="match status" value="1"/>
</dbReference>
<accession>A0A286XXK7</accession>
<dbReference type="InterPro" id="IPR036875">
    <property type="entry name" value="Znf_CCHC_sf"/>
</dbReference>
<dbReference type="InParanoid" id="A0A286XXK7"/>
<keyword evidence="3" id="KW-1043">Host membrane</keyword>
<comment type="subcellular location">
    <subcellularLocation>
        <location evidence="1">Host cell membrane</location>
    </subcellularLocation>
</comment>
<dbReference type="Pfam" id="PF00098">
    <property type="entry name" value="zf-CCHC"/>
    <property type="match status" value="1"/>
</dbReference>
<protein>
    <recommendedName>
        <fullName evidence="7">CCHC-type domain-containing protein</fullName>
    </recommendedName>
</protein>
<name>A0A286XXK7_CAVPO</name>
<feature type="compositionally biased region" description="Basic and acidic residues" evidence="6">
    <location>
        <begin position="181"/>
        <end position="190"/>
    </location>
</feature>
<dbReference type="GO" id="GO:0008270">
    <property type="term" value="F:zinc ion binding"/>
    <property type="evidence" value="ECO:0007669"/>
    <property type="project" value="UniProtKB-KW"/>
</dbReference>
<evidence type="ECO:0000256" key="5">
    <source>
        <dbReference type="PROSITE-ProRule" id="PRU00047"/>
    </source>
</evidence>
<sequence>MGQNESIMGRNESVPSTPLSLVIDHFKEFQRRGGRYGERVRKARLTTFVTQEWPLGTQGVWPPFGSFDMETARAVRQYVFGPPAHPDQIVYIQAWIDTIYDAPPWIEPLPNGVLAALKPKSKAEEETSKPNAPPVLPPSEDFSDPLDILPLPPPPYPAPEPQPDSTSPSPPRPIRTRRHARPEGPLEQGHEAAPLCPLREVPAPSGGSMFVYTPFSFSDLYNWKSQNPPFSKDPESLISLIESVFSTHLPTWDDCQQILRILFTAEERMRICALGQKGVREPDGSPSTDRQRIEHLFPSSRPEWDPNTDAGKKALDEYRLRLLDALRAAAKKPTNLSRVSAVQQLADESPAVFLERLLETYRLYTPINPMAPENARAINIAFVSQSAPDIRRKLQKLEGFEGMPLSQLVEVAQKVFNNRETLQETTTKRMTKVLELLCEKEAKRSANPRKKEARGKRPPLDKEQCAYCKEMGHWRKDCPKLKPKT</sequence>
<dbReference type="Pfam" id="PF02093">
    <property type="entry name" value="Gag_p30"/>
    <property type="match status" value="1"/>
</dbReference>
<evidence type="ECO:0000256" key="2">
    <source>
        <dbReference type="ARBA" id="ARBA00022511"/>
    </source>
</evidence>
<organism evidence="8 9">
    <name type="scientific">Cavia porcellus</name>
    <name type="common">Guinea pig</name>
    <dbReference type="NCBI Taxonomy" id="10141"/>
    <lineage>
        <taxon>Eukaryota</taxon>
        <taxon>Metazoa</taxon>
        <taxon>Chordata</taxon>
        <taxon>Craniata</taxon>
        <taxon>Vertebrata</taxon>
        <taxon>Euteleostomi</taxon>
        <taxon>Mammalia</taxon>
        <taxon>Eutheria</taxon>
        <taxon>Euarchontoglires</taxon>
        <taxon>Glires</taxon>
        <taxon>Rodentia</taxon>
        <taxon>Hystricomorpha</taxon>
        <taxon>Caviidae</taxon>
        <taxon>Cavia</taxon>
    </lineage>
</organism>
<dbReference type="AlphaFoldDB" id="A0A286XXK7"/>
<keyword evidence="5" id="KW-0862">Zinc</keyword>
<reference evidence="9" key="1">
    <citation type="journal article" date="2011" name="Nature">
        <title>A high-resolution map of human evolutionary constraint using 29 mammals.</title>
        <authorList>
            <person name="Lindblad-Toh K."/>
            <person name="Garber M."/>
            <person name="Zuk O."/>
            <person name="Lin M.F."/>
            <person name="Parker B.J."/>
            <person name="Washietl S."/>
            <person name="Kheradpour P."/>
            <person name="Ernst J."/>
            <person name="Jordan G."/>
            <person name="Mauceli E."/>
            <person name="Ward L.D."/>
            <person name="Lowe C.B."/>
            <person name="Holloway A.K."/>
            <person name="Clamp M."/>
            <person name="Gnerre S."/>
            <person name="Alfoldi J."/>
            <person name="Beal K."/>
            <person name="Chang J."/>
            <person name="Clawson H."/>
            <person name="Cuff J."/>
            <person name="Di Palma F."/>
            <person name="Fitzgerald S."/>
            <person name="Flicek P."/>
            <person name="Guttman M."/>
            <person name="Hubisz M.J."/>
            <person name="Jaffe D.B."/>
            <person name="Jungreis I."/>
            <person name="Kent W.J."/>
            <person name="Kostka D."/>
            <person name="Lara M."/>
            <person name="Martins A.L."/>
            <person name="Massingham T."/>
            <person name="Moltke I."/>
            <person name="Raney B.J."/>
            <person name="Rasmussen M.D."/>
            <person name="Robinson J."/>
            <person name="Stark A."/>
            <person name="Vilella A.J."/>
            <person name="Wen J."/>
            <person name="Xie X."/>
            <person name="Zody M.C."/>
            <person name="Baldwin J."/>
            <person name="Bloom T."/>
            <person name="Chin C.W."/>
            <person name="Heiman D."/>
            <person name="Nicol R."/>
            <person name="Nusbaum C."/>
            <person name="Young S."/>
            <person name="Wilkinson J."/>
            <person name="Worley K.C."/>
            <person name="Kovar C.L."/>
            <person name="Muzny D.M."/>
            <person name="Gibbs R.A."/>
            <person name="Cree A."/>
            <person name="Dihn H.H."/>
            <person name="Fowler G."/>
            <person name="Jhangiani S."/>
            <person name="Joshi V."/>
            <person name="Lee S."/>
            <person name="Lewis L.R."/>
            <person name="Nazareth L.V."/>
            <person name="Okwuonu G."/>
            <person name="Santibanez J."/>
            <person name="Warren W.C."/>
            <person name="Mardis E.R."/>
            <person name="Weinstock G.M."/>
            <person name="Wilson R.K."/>
            <person name="Delehaunty K."/>
            <person name="Dooling D."/>
            <person name="Fronik C."/>
            <person name="Fulton L."/>
            <person name="Fulton B."/>
            <person name="Graves T."/>
            <person name="Minx P."/>
            <person name="Sodergren E."/>
            <person name="Birney E."/>
            <person name="Margulies E.H."/>
            <person name="Herrero J."/>
            <person name="Green E.D."/>
            <person name="Haussler D."/>
            <person name="Siepel A."/>
            <person name="Goldman N."/>
            <person name="Pollard K.S."/>
            <person name="Pedersen J.S."/>
            <person name="Lander E.S."/>
            <person name="Kellis M."/>
        </authorList>
    </citation>
    <scope>NUCLEOTIDE SEQUENCE [LARGE SCALE GENOMIC DNA]</scope>
    <source>
        <strain evidence="9">2N</strain>
    </source>
</reference>
<keyword evidence="5" id="KW-0863">Zinc-finger</keyword>
<evidence type="ECO:0000313" key="9">
    <source>
        <dbReference type="Proteomes" id="UP000005447"/>
    </source>
</evidence>
<evidence type="ECO:0000256" key="4">
    <source>
        <dbReference type="ARBA" id="ARBA00023136"/>
    </source>
</evidence>
<evidence type="ECO:0000256" key="6">
    <source>
        <dbReference type="SAM" id="MobiDB-lite"/>
    </source>
</evidence>
<dbReference type="InterPro" id="IPR036946">
    <property type="entry name" value="G_retro_matrix_sf"/>
</dbReference>
<dbReference type="InterPro" id="IPR000840">
    <property type="entry name" value="G_retro_matrix"/>
</dbReference>
<evidence type="ECO:0000256" key="3">
    <source>
        <dbReference type="ARBA" id="ARBA00022870"/>
    </source>
</evidence>
<proteinExistence type="predicted"/>
<dbReference type="InterPro" id="IPR010999">
    <property type="entry name" value="Retrovr_matrix"/>
</dbReference>
<dbReference type="InterPro" id="IPR050462">
    <property type="entry name" value="Retroviral_Gag-Pol_poly"/>
</dbReference>
<reference evidence="8" key="3">
    <citation type="submission" date="2025-09" db="UniProtKB">
        <authorList>
            <consortium name="Ensembl"/>
        </authorList>
    </citation>
    <scope>IDENTIFICATION</scope>
    <source>
        <strain evidence="8">2N</strain>
    </source>
</reference>
<dbReference type="Pfam" id="PF01140">
    <property type="entry name" value="Gag_MA"/>
    <property type="match status" value="1"/>
</dbReference>
<keyword evidence="5" id="KW-0479">Metal-binding</keyword>
<evidence type="ECO:0000256" key="1">
    <source>
        <dbReference type="ARBA" id="ARBA00004165"/>
    </source>
</evidence>